<protein>
    <recommendedName>
        <fullName evidence="2">Glycosyltransferase subfamily 4-like N-terminal domain-containing protein</fullName>
    </recommendedName>
</protein>
<reference evidence="1" key="1">
    <citation type="submission" date="2019-03" db="EMBL/GenBank/DDBJ databases">
        <title>Single cell metagenomics reveals metabolic interactions within the superorganism composed of flagellate Streblomastix strix and complex community of Bacteroidetes bacteria on its surface.</title>
        <authorList>
            <person name="Treitli S.C."/>
            <person name="Kolisko M."/>
            <person name="Husnik F."/>
            <person name="Keeling P."/>
            <person name="Hampl V."/>
        </authorList>
    </citation>
    <scope>NUCLEOTIDE SEQUENCE</scope>
    <source>
        <strain evidence="1">STM</strain>
    </source>
</reference>
<sequence>MKEILLVSAFGDITDKKNSRFFKIYSALSAYNLKFITSDFDHRSKSRKDLVNLPQGTYIHVPPYKKSLSVQRFFSHIIFAAKLKLELKNIKIKPDVIYCSTPTSTSAYICGRFCKKEGIKFIIDVIDLWPESLYSISKFEKLFKIICYPWQKITEKAYGYADVICAESKKYMQIAKAYNLNALSNYTYLGVDSKAIDELLRQSNIELDKPNDELWICYGGHLGNSYDFLSIIKSLVYIQNKNIKYKFFFVGDGEKRKQIETFLSRYNLSVFITGVLPYCDYLKQISYCDIAINIFKENTRVIHSFKFNDYVAMNLFILNSLPGETADMISMYKIGLNFNFSDNTLDKVLYEVCSNWNFYKEWRTNNAKLISDVLDQGTVYKKMVGLF</sequence>
<dbReference type="Gene3D" id="3.40.50.2000">
    <property type="entry name" value="Glycogen Phosphorylase B"/>
    <property type="match status" value="2"/>
</dbReference>
<comment type="caution">
    <text evidence="1">The sequence shown here is derived from an EMBL/GenBank/DDBJ whole genome shotgun (WGS) entry which is preliminary data.</text>
</comment>
<evidence type="ECO:0000313" key="1">
    <source>
        <dbReference type="EMBL" id="KAA6315249.1"/>
    </source>
</evidence>
<dbReference type="AlphaFoldDB" id="A0A5J4Q2H7"/>
<accession>A0A5J4Q2H7</accession>
<evidence type="ECO:0008006" key="2">
    <source>
        <dbReference type="Google" id="ProtNLM"/>
    </source>
</evidence>
<dbReference type="SUPFAM" id="SSF53756">
    <property type="entry name" value="UDP-Glycosyltransferase/glycogen phosphorylase"/>
    <property type="match status" value="1"/>
</dbReference>
<organism evidence="1">
    <name type="scientific">termite gut metagenome</name>
    <dbReference type="NCBI Taxonomy" id="433724"/>
    <lineage>
        <taxon>unclassified sequences</taxon>
        <taxon>metagenomes</taxon>
        <taxon>organismal metagenomes</taxon>
    </lineage>
</organism>
<dbReference type="EMBL" id="SNRY01005323">
    <property type="protein sequence ID" value="KAA6315249.1"/>
    <property type="molecule type" value="Genomic_DNA"/>
</dbReference>
<proteinExistence type="predicted"/>
<gene>
    <name evidence="1" type="ORF">EZS27_034262</name>
</gene>
<name>A0A5J4Q2H7_9ZZZZ</name>